<organism evidence="4 5">
    <name type="scientific">Colletotrichum spinosum</name>
    <dbReference type="NCBI Taxonomy" id="1347390"/>
    <lineage>
        <taxon>Eukaryota</taxon>
        <taxon>Fungi</taxon>
        <taxon>Dikarya</taxon>
        <taxon>Ascomycota</taxon>
        <taxon>Pezizomycotina</taxon>
        <taxon>Sordariomycetes</taxon>
        <taxon>Hypocreomycetidae</taxon>
        <taxon>Glomerellales</taxon>
        <taxon>Glomerellaceae</taxon>
        <taxon>Colletotrichum</taxon>
        <taxon>Colletotrichum orbiculare species complex</taxon>
    </lineage>
</organism>
<sequence>MTMELESDYFSEKEAPEAPGAPQQHEVSYNHLSDRVQPESQPESAASRSEGSSGENDNAMQDGRLSKKRRARSEPMQPILKRKRGNFNNHYLDLLNEDIEDIINPTMSAEDELPPSQVGLTFWTPYEKQLFFEALTNFGRDDVQKIADAIRTKSEVEVRQYLALLDNDAERRKLELERGLEPIQLVDHPAAVELSHPCCVALDEAADALALRQERHEELSEQKKWGPCWNITQDLAKRIEGDHGLEKDPEFAAANGLEFTEVLRLKEWLRLSERVFMNASFPESNWRFIDESPPSIRATALQDFHSVLVSITKKIVLATLFTAESRIRAKREAQPNAKSLVRSQDVEAAVVSLGLKRDRENFWVTCPRRLRLDVWDDEAEVSDDEGEDRLMSFDEVERIIGDEPAAPEQAQASERSPTVKIKFENAGSEEDTDDEDDSTACSDKSSDEGPVPMSDAEHEVNEEAKEVLRYSAYDFPKTHRTKEALKNRIRNEHEQEAVAEAEDAKMNHEAEVDMWRLLQRQPPEVLVRPEPYERNRRGVRDVEDLYDVGRQWREHLVYQSEWEMLGTPHVSDEKKV</sequence>
<evidence type="ECO:0000256" key="2">
    <source>
        <dbReference type="SAM" id="MobiDB-lite"/>
    </source>
</evidence>
<protein>
    <submittedName>
        <fullName evidence="4">RNA polymerase I-specific transcription initiation factor rrn5</fullName>
    </submittedName>
</protein>
<dbReference type="GO" id="GO:0000500">
    <property type="term" value="C:RNA polymerase I upstream activating factor complex"/>
    <property type="evidence" value="ECO:0007669"/>
    <property type="project" value="InterPro"/>
</dbReference>
<dbReference type="EMBL" id="QAPG01000021">
    <property type="protein sequence ID" value="TDZ37728.1"/>
    <property type="molecule type" value="Genomic_DNA"/>
</dbReference>
<dbReference type="GO" id="GO:0001181">
    <property type="term" value="F:RNA polymerase I general transcription initiation factor activity"/>
    <property type="evidence" value="ECO:0007669"/>
    <property type="project" value="TreeGrafter"/>
</dbReference>
<comment type="caution">
    <text evidence="4">The sequence shown here is derived from an EMBL/GenBank/DDBJ whole genome shotgun (WGS) entry which is preliminary data.</text>
</comment>
<feature type="domain" description="SANT" evidence="3">
    <location>
        <begin position="123"/>
        <end position="161"/>
    </location>
</feature>
<dbReference type="GO" id="GO:0000182">
    <property type="term" value="F:rDNA binding"/>
    <property type="evidence" value="ECO:0007669"/>
    <property type="project" value="TreeGrafter"/>
</dbReference>
<dbReference type="InterPro" id="IPR039601">
    <property type="entry name" value="Rrn5"/>
</dbReference>
<reference evidence="4 5" key="1">
    <citation type="submission" date="2018-11" db="EMBL/GenBank/DDBJ databases">
        <title>Genome sequence and assembly of Colletotrichum spinosum.</title>
        <authorList>
            <person name="Gan P."/>
            <person name="Shirasu K."/>
        </authorList>
    </citation>
    <scope>NUCLEOTIDE SEQUENCE [LARGE SCALE GENOMIC DNA]</scope>
    <source>
        <strain evidence="4 5">CBS 515.97</strain>
    </source>
</reference>
<name>A0A4R8QFY4_9PEZI</name>
<gene>
    <name evidence="4" type="primary">rrn5</name>
    <name evidence="4" type="ORF">C8035_v007615</name>
</gene>
<feature type="region of interest" description="Disordered" evidence="2">
    <location>
        <begin position="1"/>
        <end position="83"/>
    </location>
</feature>
<dbReference type="SUPFAM" id="SSF46689">
    <property type="entry name" value="Homeodomain-like"/>
    <property type="match status" value="1"/>
</dbReference>
<evidence type="ECO:0000313" key="4">
    <source>
        <dbReference type="EMBL" id="TDZ37728.1"/>
    </source>
</evidence>
<keyword evidence="1" id="KW-0175">Coiled coil</keyword>
<dbReference type="GO" id="GO:0042790">
    <property type="term" value="P:nucleolar large rRNA transcription by RNA polymerase I"/>
    <property type="evidence" value="ECO:0007669"/>
    <property type="project" value="InterPro"/>
</dbReference>
<keyword evidence="4" id="KW-0648">Protein biosynthesis</keyword>
<dbReference type="PROSITE" id="PS51293">
    <property type="entry name" value="SANT"/>
    <property type="match status" value="1"/>
</dbReference>
<dbReference type="PANTHER" id="PTHR28079:SF1">
    <property type="entry name" value="RNA POLYMERASE I-SPECIFIC TRANSCRIPTION INITIATION FACTOR RRN5"/>
    <property type="match status" value="1"/>
</dbReference>
<dbReference type="InterPro" id="IPR017884">
    <property type="entry name" value="SANT_dom"/>
</dbReference>
<evidence type="ECO:0000259" key="3">
    <source>
        <dbReference type="PROSITE" id="PS51293"/>
    </source>
</evidence>
<dbReference type="AlphaFoldDB" id="A0A4R8QFY4"/>
<dbReference type="GO" id="GO:0003743">
    <property type="term" value="F:translation initiation factor activity"/>
    <property type="evidence" value="ECO:0007669"/>
    <property type="project" value="UniProtKB-KW"/>
</dbReference>
<dbReference type="CDD" id="cd00167">
    <property type="entry name" value="SANT"/>
    <property type="match status" value="1"/>
</dbReference>
<proteinExistence type="predicted"/>
<feature type="region of interest" description="Disordered" evidence="2">
    <location>
        <begin position="402"/>
        <end position="461"/>
    </location>
</feature>
<keyword evidence="5" id="KW-1185">Reference proteome</keyword>
<dbReference type="InterPro" id="IPR009057">
    <property type="entry name" value="Homeodomain-like_sf"/>
</dbReference>
<dbReference type="Gene3D" id="1.10.10.60">
    <property type="entry name" value="Homeodomain-like"/>
    <property type="match status" value="1"/>
</dbReference>
<feature type="coiled-coil region" evidence="1">
    <location>
        <begin position="482"/>
        <end position="511"/>
    </location>
</feature>
<evidence type="ECO:0000256" key="1">
    <source>
        <dbReference type="SAM" id="Coils"/>
    </source>
</evidence>
<dbReference type="GO" id="GO:0006361">
    <property type="term" value="P:transcription initiation at RNA polymerase I promoter"/>
    <property type="evidence" value="ECO:0007669"/>
    <property type="project" value="TreeGrafter"/>
</dbReference>
<dbReference type="PANTHER" id="PTHR28079">
    <property type="entry name" value="RNA POLYMERASE I-SPECIFIC TRANSCRIPTION INITIATION FACTOR RRN5"/>
    <property type="match status" value="1"/>
</dbReference>
<feature type="compositionally biased region" description="Low complexity" evidence="2">
    <location>
        <begin position="403"/>
        <end position="412"/>
    </location>
</feature>
<dbReference type="Proteomes" id="UP000295083">
    <property type="component" value="Unassembled WGS sequence"/>
</dbReference>
<keyword evidence="4" id="KW-0396">Initiation factor</keyword>
<accession>A0A4R8QFY4</accession>
<feature type="compositionally biased region" description="Low complexity" evidence="2">
    <location>
        <begin position="43"/>
        <end position="55"/>
    </location>
</feature>
<dbReference type="InterPro" id="IPR001005">
    <property type="entry name" value="SANT/Myb"/>
</dbReference>
<evidence type="ECO:0000313" key="5">
    <source>
        <dbReference type="Proteomes" id="UP000295083"/>
    </source>
</evidence>
<feature type="compositionally biased region" description="Acidic residues" evidence="2">
    <location>
        <begin position="427"/>
        <end position="438"/>
    </location>
</feature>